<dbReference type="Proteomes" id="UP000821837">
    <property type="component" value="Chromosome 11"/>
</dbReference>
<accession>A0A9D4QBU1</accession>
<reference evidence="2" key="1">
    <citation type="journal article" date="2020" name="Cell">
        <title>Large-Scale Comparative Analyses of Tick Genomes Elucidate Their Genetic Diversity and Vector Capacities.</title>
        <authorList>
            <consortium name="Tick Genome and Microbiome Consortium (TIGMIC)"/>
            <person name="Jia N."/>
            <person name="Wang J."/>
            <person name="Shi W."/>
            <person name="Du L."/>
            <person name="Sun Y."/>
            <person name="Zhan W."/>
            <person name="Jiang J.F."/>
            <person name="Wang Q."/>
            <person name="Zhang B."/>
            <person name="Ji P."/>
            <person name="Bell-Sakyi L."/>
            <person name="Cui X.M."/>
            <person name="Yuan T.T."/>
            <person name="Jiang B.G."/>
            <person name="Yang W.F."/>
            <person name="Lam T.T."/>
            <person name="Chang Q.C."/>
            <person name="Ding S.J."/>
            <person name="Wang X.J."/>
            <person name="Zhu J.G."/>
            <person name="Ruan X.D."/>
            <person name="Zhao L."/>
            <person name="Wei J.T."/>
            <person name="Ye R.Z."/>
            <person name="Que T.C."/>
            <person name="Du C.H."/>
            <person name="Zhou Y.H."/>
            <person name="Cheng J.X."/>
            <person name="Dai P.F."/>
            <person name="Guo W.B."/>
            <person name="Han X.H."/>
            <person name="Huang E.J."/>
            <person name="Li L.F."/>
            <person name="Wei W."/>
            <person name="Gao Y.C."/>
            <person name="Liu J.Z."/>
            <person name="Shao H.Z."/>
            <person name="Wang X."/>
            <person name="Wang C.C."/>
            <person name="Yang T.C."/>
            <person name="Huo Q.B."/>
            <person name="Li W."/>
            <person name="Chen H.Y."/>
            <person name="Chen S.E."/>
            <person name="Zhou L.G."/>
            <person name="Ni X.B."/>
            <person name="Tian J.H."/>
            <person name="Sheng Y."/>
            <person name="Liu T."/>
            <person name="Pan Y.S."/>
            <person name="Xia L.Y."/>
            <person name="Li J."/>
            <person name="Zhao F."/>
            <person name="Cao W.C."/>
        </authorList>
    </citation>
    <scope>NUCLEOTIDE SEQUENCE</scope>
    <source>
        <strain evidence="2">Rsan-2018</strain>
    </source>
</reference>
<keyword evidence="1" id="KW-1133">Transmembrane helix</keyword>
<feature type="transmembrane region" description="Helical" evidence="1">
    <location>
        <begin position="45"/>
        <end position="64"/>
    </location>
</feature>
<feature type="transmembrane region" description="Helical" evidence="1">
    <location>
        <begin position="9"/>
        <end position="33"/>
    </location>
</feature>
<dbReference type="AlphaFoldDB" id="A0A9D4QBU1"/>
<reference evidence="2" key="2">
    <citation type="submission" date="2021-09" db="EMBL/GenBank/DDBJ databases">
        <authorList>
            <person name="Jia N."/>
            <person name="Wang J."/>
            <person name="Shi W."/>
            <person name="Du L."/>
            <person name="Sun Y."/>
            <person name="Zhan W."/>
            <person name="Jiang J."/>
            <person name="Wang Q."/>
            <person name="Zhang B."/>
            <person name="Ji P."/>
            <person name="Sakyi L.B."/>
            <person name="Cui X."/>
            <person name="Yuan T."/>
            <person name="Jiang B."/>
            <person name="Yang W."/>
            <person name="Lam T.T.-Y."/>
            <person name="Chang Q."/>
            <person name="Ding S."/>
            <person name="Wang X."/>
            <person name="Zhu J."/>
            <person name="Ruan X."/>
            <person name="Zhao L."/>
            <person name="Wei J."/>
            <person name="Que T."/>
            <person name="Du C."/>
            <person name="Cheng J."/>
            <person name="Dai P."/>
            <person name="Han X."/>
            <person name="Huang E."/>
            <person name="Gao Y."/>
            <person name="Liu J."/>
            <person name="Shao H."/>
            <person name="Ye R."/>
            <person name="Li L."/>
            <person name="Wei W."/>
            <person name="Wang X."/>
            <person name="Wang C."/>
            <person name="Huo Q."/>
            <person name="Li W."/>
            <person name="Guo W."/>
            <person name="Chen H."/>
            <person name="Chen S."/>
            <person name="Zhou L."/>
            <person name="Zhou L."/>
            <person name="Ni X."/>
            <person name="Tian J."/>
            <person name="Zhou Y."/>
            <person name="Sheng Y."/>
            <person name="Liu T."/>
            <person name="Pan Y."/>
            <person name="Xia L."/>
            <person name="Li J."/>
            <person name="Zhao F."/>
            <person name="Cao W."/>
        </authorList>
    </citation>
    <scope>NUCLEOTIDE SEQUENCE</scope>
    <source>
        <strain evidence="2">Rsan-2018</strain>
        <tissue evidence="2">Larvae</tissue>
    </source>
</reference>
<comment type="caution">
    <text evidence="2">The sequence shown here is derived from an EMBL/GenBank/DDBJ whole genome shotgun (WGS) entry which is preliminary data.</text>
</comment>
<gene>
    <name evidence="2" type="ORF">HPB52_011509</name>
</gene>
<dbReference type="EMBL" id="JABSTV010001247">
    <property type="protein sequence ID" value="KAH7972369.1"/>
    <property type="molecule type" value="Genomic_DNA"/>
</dbReference>
<proteinExistence type="predicted"/>
<sequence length="132" mass="15284">MCINSRAEVLALSVMCAVYNVAYILIHSMNFVYYRNFKRLHGTYIAVYVMGLITAILVFISAIARRAKPLEVGVFLCKGKIALTSMEIGYLGYRFYHVSYIGMETCLLIMDVYTTWRLDLYMDKVVSRKQFF</sequence>
<dbReference type="VEuPathDB" id="VectorBase:RSAN_031420"/>
<keyword evidence="3" id="KW-1185">Reference proteome</keyword>
<keyword evidence="1" id="KW-0472">Membrane</keyword>
<evidence type="ECO:0000313" key="3">
    <source>
        <dbReference type="Proteomes" id="UP000821837"/>
    </source>
</evidence>
<protein>
    <submittedName>
        <fullName evidence="2">Uncharacterized protein</fullName>
    </submittedName>
</protein>
<evidence type="ECO:0000313" key="2">
    <source>
        <dbReference type="EMBL" id="KAH7972369.1"/>
    </source>
</evidence>
<name>A0A9D4QBU1_RHISA</name>
<organism evidence="2 3">
    <name type="scientific">Rhipicephalus sanguineus</name>
    <name type="common">Brown dog tick</name>
    <name type="synonym">Ixodes sanguineus</name>
    <dbReference type="NCBI Taxonomy" id="34632"/>
    <lineage>
        <taxon>Eukaryota</taxon>
        <taxon>Metazoa</taxon>
        <taxon>Ecdysozoa</taxon>
        <taxon>Arthropoda</taxon>
        <taxon>Chelicerata</taxon>
        <taxon>Arachnida</taxon>
        <taxon>Acari</taxon>
        <taxon>Parasitiformes</taxon>
        <taxon>Ixodida</taxon>
        <taxon>Ixodoidea</taxon>
        <taxon>Ixodidae</taxon>
        <taxon>Rhipicephalinae</taxon>
        <taxon>Rhipicephalus</taxon>
        <taxon>Rhipicephalus</taxon>
    </lineage>
</organism>
<keyword evidence="1" id="KW-0812">Transmembrane</keyword>
<evidence type="ECO:0000256" key="1">
    <source>
        <dbReference type="SAM" id="Phobius"/>
    </source>
</evidence>